<name>A0ABM1TIL5_LIMPO</name>
<sequence length="438" mass="50277">MNIKFEGIKQNHFHAKLNYNNIKWILDYTKLPDILKYIPEWKKLPLECPEPVSRLQKVKHQKAQLSFSDSDWEKNDIDYSTMNKSRISHDTPENCSFCSKSVQPSNETLCCKQYKDYLKKDVAISQSHLNFIYGSKQSAKKKCKSIILGKNMKSSEPNNELLDEEESKRSGRTLTSVHKVKVTCLTSTQIQDDGHWVAELMKKLKEQEESLPEPPQPVFITELPELASSCWKKPQEKLIKKLYDSGKPFFTRYSDGTGHIYYPSGNLAILISGIEEEHWRAFYVYEDKSSNPCLLALFDSNGNCVCYQSSGLMRCYLDVVGGILFDDKGSQCRNWTWRNAVSTCTTTYSTSDQPNRSKSIIVPIHPIVLALNQLVSVRIMAQDKISLCLSNGKHSCRFNVGTRLKIIVKEHRKCHQMKVQVRLYTPSRSGEPLQKQQV</sequence>
<dbReference type="RefSeq" id="XP_022255721.1">
    <property type="nucleotide sequence ID" value="XM_022400013.1"/>
</dbReference>
<gene>
    <name evidence="3" type="primary">LOC111088862</name>
</gene>
<dbReference type="PANTHER" id="PTHR23093">
    <property type="entry name" value="SIMILAR TO CHROMOSOME 3 OPEN READING FRAME 20"/>
    <property type="match status" value="1"/>
</dbReference>
<dbReference type="Proteomes" id="UP000694941">
    <property type="component" value="Unplaced"/>
</dbReference>
<dbReference type="Pfam" id="PF14977">
    <property type="entry name" value="FAM194"/>
    <property type="match status" value="1"/>
</dbReference>
<evidence type="ECO:0000313" key="2">
    <source>
        <dbReference type="Proteomes" id="UP000694941"/>
    </source>
</evidence>
<protein>
    <submittedName>
        <fullName evidence="3">Uncharacterized protein LOC111088862 isoform X1</fullName>
    </submittedName>
</protein>
<evidence type="ECO:0000313" key="3">
    <source>
        <dbReference type="RefSeq" id="XP_022255721.1"/>
    </source>
</evidence>
<reference evidence="3" key="1">
    <citation type="submission" date="2025-08" db="UniProtKB">
        <authorList>
            <consortium name="RefSeq"/>
        </authorList>
    </citation>
    <scope>IDENTIFICATION</scope>
    <source>
        <tissue evidence="3">Muscle</tissue>
    </source>
</reference>
<proteinExistence type="predicted"/>
<dbReference type="PANTHER" id="PTHR23093:SF18">
    <property type="entry name" value="GLUTAMATE RICH 6"/>
    <property type="match status" value="1"/>
</dbReference>
<organism evidence="2 3">
    <name type="scientific">Limulus polyphemus</name>
    <name type="common">Atlantic horseshoe crab</name>
    <dbReference type="NCBI Taxonomy" id="6850"/>
    <lineage>
        <taxon>Eukaryota</taxon>
        <taxon>Metazoa</taxon>
        <taxon>Ecdysozoa</taxon>
        <taxon>Arthropoda</taxon>
        <taxon>Chelicerata</taxon>
        <taxon>Merostomata</taxon>
        <taxon>Xiphosura</taxon>
        <taxon>Limulidae</taxon>
        <taxon>Limulus</taxon>
    </lineage>
</organism>
<evidence type="ECO:0000259" key="1">
    <source>
        <dbReference type="Pfam" id="PF14977"/>
    </source>
</evidence>
<dbReference type="GeneID" id="111088862"/>
<keyword evidence="2" id="KW-1185">Reference proteome</keyword>
<accession>A0ABM1TIL5</accession>
<dbReference type="InterPro" id="IPR029281">
    <property type="entry name" value="FAM194_C"/>
</dbReference>
<feature type="domain" description="FAM194 C-terminal" evidence="1">
    <location>
        <begin position="236"/>
        <end position="420"/>
    </location>
</feature>